<comment type="caution">
    <text evidence="1">The sequence shown here is derived from an EMBL/GenBank/DDBJ whole genome shotgun (WGS) entry which is preliminary data.</text>
</comment>
<dbReference type="EMBL" id="BARV01029824">
    <property type="protein sequence ID" value="GAI34462.1"/>
    <property type="molecule type" value="Genomic_DNA"/>
</dbReference>
<proteinExistence type="predicted"/>
<evidence type="ECO:0008006" key="2">
    <source>
        <dbReference type="Google" id="ProtNLM"/>
    </source>
</evidence>
<feature type="non-terminal residue" evidence="1">
    <location>
        <position position="1"/>
    </location>
</feature>
<reference evidence="1" key="1">
    <citation type="journal article" date="2014" name="Front. Microbiol.">
        <title>High frequency of phylogenetically diverse reductive dehalogenase-homologous genes in deep subseafloor sedimentary metagenomes.</title>
        <authorList>
            <person name="Kawai M."/>
            <person name="Futagami T."/>
            <person name="Toyoda A."/>
            <person name="Takaki Y."/>
            <person name="Nishi S."/>
            <person name="Hori S."/>
            <person name="Arai W."/>
            <person name="Tsubouchi T."/>
            <person name="Morono Y."/>
            <person name="Uchiyama I."/>
            <person name="Ito T."/>
            <person name="Fujiyama A."/>
            <person name="Inagaki F."/>
            <person name="Takami H."/>
        </authorList>
    </citation>
    <scope>NUCLEOTIDE SEQUENCE</scope>
    <source>
        <strain evidence="1">Expedition CK06-06</strain>
    </source>
</reference>
<accession>X1MS44</accession>
<dbReference type="AlphaFoldDB" id="X1MS44"/>
<organism evidence="1">
    <name type="scientific">marine sediment metagenome</name>
    <dbReference type="NCBI Taxonomy" id="412755"/>
    <lineage>
        <taxon>unclassified sequences</taxon>
        <taxon>metagenomes</taxon>
        <taxon>ecological metagenomes</taxon>
    </lineage>
</organism>
<sequence length="42" mass="4454">VKLTDGLYIYLLGSNLSGADYELIKGVLAPGRTFSLGAKLIL</sequence>
<name>X1MS44_9ZZZZ</name>
<protein>
    <recommendedName>
        <fullName evidence="2">TonB-dependent receptor</fullName>
    </recommendedName>
</protein>
<gene>
    <name evidence="1" type="ORF">S06H3_47477</name>
</gene>
<evidence type="ECO:0000313" key="1">
    <source>
        <dbReference type="EMBL" id="GAI34462.1"/>
    </source>
</evidence>